<dbReference type="Pfam" id="PF01693">
    <property type="entry name" value="Cauli_VI"/>
    <property type="match status" value="1"/>
</dbReference>
<feature type="compositionally biased region" description="Polar residues" evidence="1">
    <location>
        <begin position="1"/>
        <end position="12"/>
    </location>
</feature>
<dbReference type="EMBL" id="JAPDMZ010000033">
    <property type="protein sequence ID" value="KAK0554837.1"/>
    <property type="molecule type" value="Genomic_DNA"/>
</dbReference>
<feature type="domain" description="Ribonuclease H1 N-terminal" evidence="2">
    <location>
        <begin position="463"/>
        <end position="501"/>
    </location>
</feature>
<evidence type="ECO:0000313" key="3">
    <source>
        <dbReference type="EMBL" id="KAK0554837.1"/>
    </source>
</evidence>
<dbReference type="SUPFAM" id="SSF55658">
    <property type="entry name" value="L9 N-domain-like"/>
    <property type="match status" value="1"/>
</dbReference>
<dbReference type="InterPro" id="IPR009027">
    <property type="entry name" value="Ribosomal_bL9/RNase_H1_N"/>
</dbReference>
<accession>A0AAN6JSL2</accession>
<feature type="compositionally biased region" description="Low complexity" evidence="1">
    <location>
        <begin position="62"/>
        <end position="72"/>
    </location>
</feature>
<feature type="compositionally biased region" description="Polar residues" evidence="1">
    <location>
        <begin position="117"/>
        <end position="133"/>
    </location>
</feature>
<dbReference type="Gene3D" id="3.40.970.10">
    <property type="entry name" value="Ribonuclease H1, N-terminal domain"/>
    <property type="match status" value="1"/>
</dbReference>
<keyword evidence="4" id="KW-1185">Reference proteome</keyword>
<evidence type="ECO:0000313" key="4">
    <source>
        <dbReference type="Proteomes" id="UP001176517"/>
    </source>
</evidence>
<gene>
    <name evidence="3" type="ORF">OC846_001940</name>
</gene>
<feature type="region of interest" description="Disordered" evidence="1">
    <location>
        <begin position="386"/>
        <end position="418"/>
    </location>
</feature>
<feature type="compositionally biased region" description="Polar residues" evidence="1">
    <location>
        <begin position="174"/>
        <end position="190"/>
    </location>
</feature>
<dbReference type="InterPro" id="IPR011320">
    <property type="entry name" value="RNase_H1_N"/>
</dbReference>
<feature type="compositionally biased region" description="Low complexity" evidence="1">
    <location>
        <begin position="575"/>
        <end position="584"/>
    </location>
</feature>
<proteinExistence type="predicted"/>
<feature type="region of interest" description="Disordered" evidence="1">
    <location>
        <begin position="639"/>
        <end position="757"/>
    </location>
</feature>
<feature type="compositionally biased region" description="Basic and acidic residues" evidence="1">
    <location>
        <begin position="654"/>
        <end position="663"/>
    </location>
</feature>
<evidence type="ECO:0000259" key="2">
    <source>
        <dbReference type="Pfam" id="PF01693"/>
    </source>
</evidence>
<reference evidence="3" key="1">
    <citation type="journal article" date="2023" name="PhytoFront">
        <title>Draft Genome Resources of Seven Strains of Tilletia horrida, Causal Agent of Kernel Smut of Rice.</title>
        <authorList>
            <person name="Khanal S."/>
            <person name="Antony Babu S."/>
            <person name="Zhou X.G."/>
        </authorList>
    </citation>
    <scope>NUCLEOTIDE SEQUENCE</scope>
    <source>
        <strain evidence="3">TX6</strain>
    </source>
</reference>
<feature type="compositionally biased region" description="Low complexity" evidence="1">
    <location>
        <begin position="667"/>
        <end position="678"/>
    </location>
</feature>
<dbReference type="AlphaFoldDB" id="A0AAN6JSL2"/>
<feature type="compositionally biased region" description="Acidic residues" evidence="1">
    <location>
        <begin position="310"/>
        <end position="326"/>
    </location>
</feature>
<protein>
    <recommendedName>
        <fullName evidence="2">Ribonuclease H1 N-terminal domain-containing protein</fullName>
    </recommendedName>
</protein>
<feature type="compositionally biased region" description="Polar residues" evidence="1">
    <location>
        <begin position="141"/>
        <end position="162"/>
    </location>
</feature>
<comment type="caution">
    <text evidence="3">The sequence shown here is derived from an EMBL/GenBank/DDBJ whole genome shotgun (WGS) entry which is preliminary data.</text>
</comment>
<feature type="compositionally biased region" description="Basic and acidic residues" evidence="1">
    <location>
        <begin position="337"/>
        <end position="353"/>
    </location>
</feature>
<feature type="region of interest" description="Disordered" evidence="1">
    <location>
        <begin position="553"/>
        <end position="584"/>
    </location>
</feature>
<evidence type="ECO:0000256" key="1">
    <source>
        <dbReference type="SAM" id="MobiDB-lite"/>
    </source>
</evidence>
<feature type="compositionally biased region" description="Basic and acidic residues" evidence="1">
    <location>
        <begin position="690"/>
        <end position="701"/>
    </location>
</feature>
<feature type="compositionally biased region" description="Basic and acidic residues" evidence="1">
    <location>
        <begin position="613"/>
        <end position="626"/>
    </location>
</feature>
<feature type="region of interest" description="Disordered" evidence="1">
    <location>
        <begin position="310"/>
        <end position="355"/>
    </location>
</feature>
<dbReference type="Proteomes" id="UP001176517">
    <property type="component" value="Unassembled WGS sequence"/>
</dbReference>
<organism evidence="3 4">
    <name type="scientific">Tilletia horrida</name>
    <dbReference type="NCBI Taxonomy" id="155126"/>
    <lineage>
        <taxon>Eukaryota</taxon>
        <taxon>Fungi</taxon>
        <taxon>Dikarya</taxon>
        <taxon>Basidiomycota</taxon>
        <taxon>Ustilaginomycotina</taxon>
        <taxon>Exobasidiomycetes</taxon>
        <taxon>Tilletiales</taxon>
        <taxon>Tilletiaceae</taxon>
        <taxon>Tilletia</taxon>
    </lineage>
</organism>
<name>A0AAN6JSL2_9BASI</name>
<feature type="compositionally biased region" description="Basic and acidic residues" evidence="1">
    <location>
        <begin position="75"/>
        <end position="85"/>
    </location>
</feature>
<feature type="region of interest" description="Disordered" evidence="1">
    <location>
        <begin position="599"/>
        <end position="626"/>
    </location>
</feature>
<sequence>MAAPISINQPTYHNGRDTAPQSVSLKDRVVRSFSLRRNKKPEKPSISIARAGQNTDSPNPSPYSLSSSVPSPVERYFRRSVDSRRPTSSSSGNARNLALGSSFGTAASPLKPPSPLGATSYTENPFDSVNISPSAHDLTGTHRTATTASSGKTLVVPTSPSFSALRKRGPAHAHSQSHSNITSLARSLSRSKYLGGSGSSPKDADRKKEISQLADDSYVVVSPKNTPARTRTKSHARASSRPEKDLETLVSQRPLLRSRSFDSLVPSLLSDVAPLPRLIQSTKRAEPLRPFSPPPTKNVFSMQRIPWADEDAKEDDSVEDPDEDSEIPPSVPPKQPTPKEDITDVRASRERAQSADARLCVVKTKAAEMSKVRTLDVLEELSTPIEPPNAGTFADTSFSAPPTQQHLSSSQSTTPQTSPSLYAVRMKGLPNSPTGNTAGSINSLALRDFWTKELEGKTGPFIVVERGWKRGIYTNGDEAAKQVRDFPGPRVRKVETAAEAVEIIAAHQPVMPSPTTAEGLLARSGSVRNNQMTSPYGAAGARAIKSLGLSQPTDQEASGAEKAVPVHRGEVSRSRTAAHPGATYAARRAARLKAEAEAAASVPVEGEPGSLKLKSDGSKAAGLEHGKSTMESCRVLYNHDTNQGQSGSAIQSSPRRERDRTRSGAEPPTSFSASPSYSSKHHHTNSISHRNRDRDQYRDRPSSATARSRQFKAAELEYGLNEMVSPSSPPRSGAHRHHHHEREGSSSSSSKKTPGFGYAYASELGAAVTVQRAHTVSGAR</sequence>
<feature type="compositionally biased region" description="Polar residues" evidence="1">
    <location>
        <begin position="639"/>
        <end position="653"/>
    </location>
</feature>
<feature type="region of interest" description="Disordered" evidence="1">
    <location>
        <begin position="1"/>
        <end position="251"/>
    </location>
</feature>
<feature type="compositionally biased region" description="Low complexity" evidence="1">
    <location>
        <begin position="401"/>
        <end position="418"/>
    </location>
</feature>
<dbReference type="InterPro" id="IPR037056">
    <property type="entry name" value="RNase_H1_N_sf"/>
</dbReference>